<comment type="caution">
    <text evidence="2">The sequence shown here is derived from an EMBL/GenBank/DDBJ whole genome shotgun (WGS) entry which is preliminary data.</text>
</comment>
<evidence type="ECO:0000313" key="2">
    <source>
        <dbReference type="EMBL" id="CAG8458462.1"/>
    </source>
</evidence>
<dbReference type="Proteomes" id="UP000789706">
    <property type="component" value="Unassembled WGS sequence"/>
</dbReference>
<proteinExistence type="predicted"/>
<dbReference type="EMBL" id="CAJVPK010000141">
    <property type="protein sequence ID" value="CAG8458462.1"/>
    <property type="molecule type" value="Genomic_DNA"/>
</dbReference>
<organism evidence="2 3">
    <name type="scientific">Diversispora eburnea</name>
    <dbReference type="NCBI Taxonomy" id="1213867"/>
    <lineage>
        <taxon>Eukaryota</taxon>
        <taxon>Fungi</taxon>
        <taxon>Fungi incertae sedis</taxon>
        <taxon>Mucoromycota</taxon>
        <taxon>Glomeromycotina</taxon>
        <taxon>Glomeromycetes</taxon>
        <taxon>Diversisporales</taxon>
        <taxon>Diversisporaceae</taxon>
        <taxon>Diversispora</taxon>
    </lineage>
</organism>
<reference evidence="2" key="1">
    <citation type="submission" date="2021-06" db="EMBL/GenBank/DDBJ databases">
        <authorList>
            <person name="Kallberg Y."/>
            <person name="Tangrot J."/>
            <person name="Rosling A."/>
        </authorList>
    </citation>
    <scope>NUCLEOTIDE SEQUENCE</scope>
    <source>
        <strain evidence="2">AZ414A</strain>
    </source>
</reference>
<gene>
    <name evidence="2" type="ORF">DEBURN_LOCUS2543</name>
</gene>
<accession>A0A9N8VRJ5</accession>
<sequence>MEAINNERLINLQRGKRYMFKGVKGRPDVIRCSVDNKELLWNLKASQILSTVEFKTEQLMRTLIKDGTELFEAYSTALTMEDDGTDEYIWHQKIIKIIRQTFGYMGHTDNYASFSECVRYFETISTADPIVYSSPPNEDDGNDDQPSGS</sequence>
<feature type="region of interest" description="Disordered" evidence="1">
    <location>
        <begin position="130"/>
        <end position="149"/>
    </location>
</feature>
<dbReference type="OrthoDB" id="10020333at2759"/>
<protein>
    <submittedName>
        <fullName evidence="2">1643_t:CDS:1</fullName>
    </submittedName>
</protein>
<evidence type="ECO:0000313" key="3">
    <source>
        <dbReference type="Proteomes" id="UP000789706"/>
    </source>
</evidence>
<dbReference type="AlphaFoldDB" id="A0A9N8VRJ5"/>
<evidence type="ECO:0000256" key="1">
    <source>
        <dbReference type="SAM" id="MobiDB-lite"/>
    </source>
</evidence>
<name>A0A9N8VRJ5_9GLOM</name>
<keyword evidence="3" id="KW-1185">Reference proteome</keyword>